<gene>
    <name evidence="3" type="ORF">H1B27_37455</name>
</gene>
<dbReference type="Proteomes" id="UP001194539">
    <property type="component" value="Unassembled WGS sequence"/>
</dbReference>
<evidence type="ECO:0000256" key="2">
    <source>
        <dbReference type="SAM" id="MobiDB-lite"/>
    </source>
</evidence>
<comment type="caution">
    <text evidence="3">The sequence shown here is derived from an EMBL/GenBank/DDBJ whole genome shotgun (WGS) entry which is preliminary data.</text>
</comment>
<dbReference type="EMBL" id="JACEGD010000062">
    <property type="protein sequence ID" value="MBH5391908.1"/>
    <property type="molecule type" value="Genomic_DNA"/>
</dbReference>
<feature type="region of interest" description="Disordered" evidence="2">
    <location>
        <begin position="169"/>
        <end position="194"/>
    </location>
</feature>
<dbReference type="RefSeq" id="WP_197969491.1">
    <property type="nucleotide sequence ID" value="NZ_JACEGD010000062.1"/>
</dbReference>
<keyword evidence="4" id="KW-1185">Reference proteome</keyword>
<name>A0ABS0PFE5_9BRAD</name>
<evidence type="ECO:0000256" key="1">
    <source>
        <dbReference type="SAM" id="Coils"/>
    </source>
</evidence>
<organism evidence="3 4">
    <name type="scientific">Bradyrhizobium diversitatis</name>
    <dbReference type="NCBI Taxonomy" id="2755406"/>
    <lineage>
        <taxon>Bacteria</taxon>
        <taxon>Pseudomonadati</taxon>
        <taxon>Pseudomonadota</taxon>
        <taxon>Alphaproteobacteria</taxon>
        <taxon>Hyphomicrobiales</taxon>
        <taxon>Nitrobacteraceae</taxon>
        <taxon>Bradyrhizobium</taxon>
    </lineage>
</organism>
<proteinExistence type="predicted"/>
<reference evidence="3 4" key="1">
    <citation type="submission" date="2020-07" db="EMBL/GenBank/DDBJ databases">
        <title>Bradyrhizobium diversity isolated from nodules of indigenous legumes of Western Australia.</title>
        <authorList>
            <person name="Klepa M.S."/>
        </authorList>
    </citation>
    <scope>NUCLEOTIDE SEQUENCE [LARGE SCALE GENOMIC DNA]</scope>
    <source>
        <strain evidence="3 4">CNPSo 4019</strain>
    </source>
</reference>
<feature type="coiled-coil region" evidence="1">
    <location>
        <begin position="101"/>
        <end position="128"/>
    </location>
</feature>
<sequence length="194" mass="21386">MQKFLIAFLTIVSVALSATLGVVLQESQVSTLEIDRDRAALTSQISTTQEESEKYGPGLLKSLIEVRLAIARNTLAMLDQKRASFVRRITLDYRLDGRPFHDASDQELNMILEELSQAEKKAAASRLEAARYSGGLAQAMSLLKAETDELSVSQLRLKFYSAKHGIPMPLPTLTENSGKPAQPPDKVVKDRDAL</sequence>
<evidence type="ECO:0000313" key="4">
    <source>
        <dbReference type="Proteomes" id="UP001194539"/>
    </source>
</evidence>
<accession>A0ABS0PFE5</accession>
<evidence type="ECO:0000313" key="3">
    <source>
        <dbReference type="EMBL" id="MBH5391908.1"/>
    </source>
</evidence>
<protein>
    <submittedName>
        <fullName evidence="3">Uncharacterized protein</fullName>
    </submittedName>
</protein>
<keyword evidence="1" id="KW-0175">Coiled coil</keyword>